<evidence type="ECO:0000259" key="2">
    <source>
        <dbReference type="Pfam" id="PF01757"/>
    </source>
</evidence>
<evidence type="ECO:0000256" key="1">
    <source>
        <dbReference type="SAM" id="Phobius"/>
    </source>
</evidence>
<keyword evidence="1" id="KW-0812">Transmembrane</keyword>
<feature type="transmembrane region" description="Helical" evidence="1">
    <location>
        <begin position="166"/>
        <end position="182"/>
    </location>
</feature>
<feature type="transmembrane region" description="Helical" evidence="1">
    <location>
        <begin position="298"/>
        <end position="318"/>
    </location>
</feature>
<gene>
    <name evidence="3" type="primary">Acey_s0232.g3025</name>
    <name evidence="3" type="ORF">Y032_0232g3025</name>
</gene>
<dbReference type="STRING" id="53326.A0A016SGF3"/>
<dbReference type="Pfam" id="PF01757">
    <property type="entry name" value="Acyl_transf_3"/>
    <property type="match status" value="1"/>
</dbReference>
<dbReference type="EMBL" id="JARK01001568">
    <property type="protein sequence ID" value="EYB89379.1"/>
    <property type="molecule type" value="Genomic_DNA"/>
</dbReference>
<dbReference type="GO" id="GO:0000271">
    <property type="term" value="P:polysaccharide biosynthetic process"/>
    <property type="evidence" value="ECO:0007669"/>
    <property type="project" value="TreeGrafter"/>
</dbReference>
<name>A0A016SGF3_9BILA</name>
<protein>
    <recommendedName>
        <fullName evidence="2">Acyltransferase 3 domain-containing protein</fullName>
    </recommendedName>
</protein>
<dbReference type="InterPro" id="IPR002656">
    <property type="entry name" value="Acyl_transf_3_dom"/>
</dbReference>
<sequence length="411" mass="47221">MHEKRLDIQGLRGWAVTSVVLFHFFPDYFPNGYIGVDMFFVISGFLMSMILRRTKDLNFESLCIFYYRRTKRIMPLYYLAINCILVSLFLLLPTSFRETNIQSSGRAILLITNIKKVDPAQSYSKMLSNAEDLFTHTWSLCVEMQWYLLVPIIFLGQRFMTRWEKTFFISIATCSIVYYFVVNDMSSFYSVFARIWQFSCGIIAHIAHPGKKIGETTCHKGSTLIEPEDCIAKKQILAWDDVRSMTSLCIFSLAVLLPFLPIQLPADCVRIYVTGFSALLIVSGNYHQTFLLLNSISIYVGNISYALYLFHWPVYVIVKHYSAELPHALLLGLLFSITLAAAAYHFFETYYLTWPAYVVWPVLILLGVSCAVFVLQPQNVEEQNFPSGSVDYTKINPLDAAWNMSGFHLFV</sequence>
<dbReference type="InterPro" id="IPR050879">
    <property type="entry name" value="Acyltransferase_3"/>
</dbReference>
<feature type="transmembrane region" description="Helical" evidence="1">
    <location>
        <begin position="32"/>
        <end position="51"/>
    </location>
</feature>
<dbReference type="GO" id="GO:0016020">
    <property type="term" value="C:membrane"/>
    <property type="evidence" value="ECO:0007669"/>
    <property type="project" value="TreeGrafter"/>
</dbReference>
<reference evidence="4" key="1">
    <citation type="journal article" date="2015" name="Nat. Genet.">
        <title>The genome and transcriptome of the zoonotic hookworm Ancylostoma ceylanicum identify infection-specific gene families.</title>
        <authorList>
            <person name="Schwarz E.M."/>
            <person name="Hu Y."/>
            <person name="Antoshechkin I."/>
            <person name="Miller M.M."/>
            <person name="Sternberg P.W."/>
            <person name="Aroian R.V."/>
        </authorList>
    </citation>
    <scope>NUCLEOTIDE SEQUENCE</scope>
    <source>
        <strain evidence="4">HY135</strain>
    </source>
</reference>
<feature type="transmembrane region" description="Helical" evidence="1">
    <location>
        <begin position="133"/>
        <end position="154"/>
    </location>
</feature>
<evidence type="ECO:0000313" key="3">
    <source>
        <dbReference type="EMBL" id="EYB89379.1"/>
    </source>
</evidence>
<comment type="caution">
    <text evidence="3">The sequence shown here is derived from an EMBL/GenBank/DDBJ whole genome shotgun (WGS) entry which is preliminary data.</text>
</comment>
<feature type="transmembrane region" description="Helical" evidence="1">
    <location>
        <begin position="353"/>
        <end position="375"/>
    </location>
</feature>
<keyword evidence="4" id="KW-1185">Reference proteome</keyword>
<feature type="domain" description="Acyltransferase 3" evidence="2">
    <location>
        <begin position="7"/>
        <end position="344"/>
    </location>
</feature>
<feature type="transmembrane region" description="Helical" evidence="1">
    <location>
        <begin position="244"/>
        <end position="262"/>
    </location>
</feature>
<feature type="transmembrane region" description="Helical" evidence="1">
    <location>
        <begin position="76"/>
        <end position="96"/>
    </location>
</feature>
<feature type="transmembrane region" description="Helical" evidence="1">
    <location>
        <begin position="325"/>
        <end position="347"/>
    </location>
</feature>
<organism evidence="3 4">
    <name type="scientific">Ancylostoma ceylanicum</name>
    <dbReference type="NCBI Taxonomy" id="53326"/>
    <lineage>
        <taxon>Eukaryota</taxon>
        <taxon>Metazoa</taxon>
        <taxon>Ecdysozoa</taxon>
        <taxon>Nematoda</taxon>
        <taxon>Chromadorea</taxon>
        <taxon>Rhabditida</taxon>
        <taxon>Rhabditina</taxon>
        <taxon>Rhabditomorpha</taxon>
        <taxon>Strongyloidea</taxon>
        <taxon>Ancylostomatidae</taxon>
        <taxon>Ancylostomatinae</taxon>
        <taxon>Ancylostoma</taxon>
    </lineage>
</organism>
<proteinExistence type="predicted"/>
<accession>A0A016SGF3</accession>
<dbReference type="GO" id="GO:0016747">
    <property type="term" value="F:acyltransferase activity, transferring groups other than amino-acyl groups"/>
    <property type="evidence" value="ECO:0007669"/>
    <property type="project" value="InterPro"/>
</dbReference>
<dbReference type="AlphaFoldDB" id="A0A016SGF3"/>
<evidence type="ECO:0000313" key="4">
    <source>
        <dbReference type="Proteomes" id="UP000024635"/>
    </source>
</evidence>
<dbReference type="OrthoDB" id="92766at2759"/>
<dbReference type="PANTHER" id="PTHR23028:SF115">
    <property type="entry name" value="ACYL_TRANSF_3 DOMAIN-CONTAINING PROTEIN-RELATED"/>
    <property type="match status" value="1"/>
</dbReference>
<dbReference type="PANTHER" id="PTHR23028">
    <property type="entry name" value="ACETYLTRANSFERASE"/>
    <property type="match status" value="1"/>
</dbReference>
<keyword evidence="1" id="KW-0472">Membrane</keyword>
<dbReference type="Proteomes" id="UP000024635">
    <property type="component" value="Unassembled WGS sequence"/>
</dbReference>
<keyword evidence="1" id="KW-1133">Transmembrane helix</keyword>
<feature type="transmembrane region" description="Helical" evidence="1">
    <location>
        <begin position="269"/>
        <end position="286"/>
    </location>
</feature>